<reference evidence="1" key="1">
    <citation type="submission" date="2020-01" db="EMBL/GenBank/DDBJ databases">
        <authorList>
            <person name="Meier V. D."/>
            <person name="Meier V D."/>
        </authorList>
    </citation>
    <scope>NUCLEOTIDE SEQUENCE</scope>
    <source>
        <strain evidence="1">HLG_WM_MAG_02</strain>
    </source>
</reference>
<dbReference type="EMBL" id="CACVAZ010000206">
    <property type="protein sequence ID" value="CAA6826248.1"/>
    <property type="molecule type" value="Genomic_DNA"/>
</dbReference>
<accession>A0A6S6UDJ1</accession>
<sequence>MKNLAFLYSGKADGLLSLQHDCNAIQEILERHNAWEVKANRPLGSEKKLREDFENHKEIENLFIFYTGHAIGDGVVKNKLKLKLLDDDYDIQIFLDSILEVFPILPIRTVIVLDACYSGKFIYNAEKFDDSIEIVTSSLPHLKSSSNNPNSNLSLFTHYFCEAIEQLSLENKEVNFKNIIQYVNDNNEQKCIYSPPVYIENSEMILTKDRSLYLLLEELKAKFDSYPNMKDKVLEYVDARDTNFKEFIEAKSFSKLYSWLLKNKECLYCLFKEFKIDGSQFLESYTNDCERRKKKASQSQMITDVILTIKPSIGKKLDECRIEGWFKYNSNQYVPIALENKVMNFTNVKTEIESYMQIFPQELALQLDGQNYDRLKLNLILHESLFEIDFQNLKIKLNGQSEKYLIEEFYILTQFEYRYSNFSQEISQITRWKINSEKYEKNQETKIENLIYPLSKDKPS</sequence>
<dbReference type="AlphaFoldDB" id="A0A6S6UDJ1"/>
<dbReference type="Gene3D" id="3.40.50.1460">
    <property type="match status" value="1"/>
</dbReference>
<feature type="non-terminal residue" evidence="1">
    <location>
        <position position="460"/>
    </location>
</feature>
<protein>
    <submittedName>
        <fullName evidence="1">Uncharacterized protein</fullName>
    </submittedName>
</protein>
<evidence type="ECO:0000313" key="1">
    <source>
        <dbReference type="EMBL" id="CAA6826248.1"/>
    </source>
</evidence>
<gene>
    <name evidence="1" type="ORF">HELGO_WM62658</name>
</gene>
<proteinExistence type="predicted"/>
<name>A0A6S6UDJ1_9BACT</name>
<organism evidence="1">
    <name type="scientific">uncultured Sulfurovum sp</name>
    <dbReference type="NCBI Taxonomy" id="269237"/>
    <lineage>
        <taxon>Bacteria</taxon>
        <taxon>Pseudomonadati</taxon>
        <taxon>Campylobacterota</taxon>
        <taxon>Epsilonproteobacteria</taxon>
        <taxon>Campylobacterales</taxon>
        <taxon>Sulfurovaceae</taxon>
        <taxon>Sulfurovum</taxon>
        <taxon>environmental samples</taxon>
    </lineage>
</organism>